<dbReference type="InterPro" id="IPR029071">
    <property type="entry name" value="Ubiquitin-like_domsf"/>
</dbReference>
<evidence type="ECO:0000256" key="1">
    <source>
        <dbReference type="ARBA" id="ARBA00007778"/>
    </source>
</evidence>
<dbReference type="InterPro" id="IPR007242">
    <property type="entry name" value="Atg12"/>
</dbReference>
<proteinExistence type="inferred from homology"/>
<dbReference type="OrthoDB" id="10003551at2759"/>
<keyword evidence="4" id="KW-0833">Ubl conjugation pathway</keyword>
<dbReference type="Proteomes" id="UP000218811">
    <property type="component" value="Unassembled WGS sequence"/>
</dbReference>
<protein>
    <recommendedName>
        <fullName evidence="2">Ubiquitin-like protein ATG12</fullName>
    </recommendedName>
    <alternativeName>
        <fullName evidence="6">Autophagy-related protein 12</fullName>
    </alternativeName>
</protein>
<reference evidence="7 8" key="1">
    <citation type="journal article" date="2012" name="Science">
        <title>The Paleozoic origin of enzymatic lignin decomposition reconstructed from 31 fungal genomes.</title>
        <authorList>
            <person name="Floudas D."/>
            <person name="Binder M."/>
            <person name="Riley R."/>
            <person name="Barry K."/>
            <person name="Blanchette R.A."/>
            <person name="Henrissat B."/>
            <person name="Martinez A.T."/>
            <person name="Otillar R."/>
            <person name="Spatafora J.W."/>
            <person name="Yadav J.S."/>
            <person name="Aerts A."/>
            <person name="Benoit I."/>
            <person name="Boyd A."/>
            <person name="Carlson A."/>
            <person name="Copeland A."/>
            <person name="Coutinho P.M."/>
            <person name="de Vries R.P."/>
            <person name="Ferreira P."/>
            <person name="Findley K."/>
            <person name="Foster B."/>
            <person name="Gaskell J."/>
            <person name="Glotzer D."/>
            <person name="Gorecki P."/>
            <person name="Heitman J."/>
            <person name="Hesse C."/>
            <person name="Hori C."/>
            <person name="Igarashi K."/>
            <person name="Jurgens J.A."/>
            <person name="Kallen N."/>
            <person name="Kersten P."/>
            <person name="Kohler A."/>
            <person name="Kuees U."/>
            <person name="Kumar T.K.A."/>
            <person name="Kuo A."/>
            <person name="LaButti K."/>
            <person name="Larrondo L.F."/>
            <person name="Lindquist E."/>
            <person name="Ling A."/>
            <person name="Lombard V."/>
            <person name="Lucas S."/>
            <person name="Lundell T."/>
            <person name="Martin R."/>
            <person name="McLaughlin D.J."/>
            <person name="Morgenstern I."/>
            <person name="Morin E."/>
            <person name="Murat C."/>
            <person name="Nagy L.G."/>
            <person name="Nolan M."/>
            <person name="Ohm R.A."/>
            <person name="Patyshakuliyeva A."/>
            <person name="Rokas A."/>
            <person name="Ruiz-Duenas F.J."/>
            <person name="Sabat G."/>
            <person name="Salamov A."/>
            <person name="Samejima M."/>
            <person name="Schmutz J."/>
            <person name="Slot J.C."/>
            <person name="St John F."/>
            <person name="Stenlid J."/>
            <person name="Sun H."/>
            <person name="Sun S."/>
            <person name="Syed K."/>
            <person name="Tsang A."/>
            <person name="Wiebenga A."/>
            <person name="Young D."/>
            <person name="Pisabarro A."/>
            <person name="Eastwood D.C."/>
            <person name="Martin F."/>
            <person name="Cullen D."/>
            <person name="Grigoriev I.V."/>
            <person name="Hibbett D.S."/>
        </authorList>
    </citation>
    <scope>NUCLEOTIDE SEQUENCE [LARGE SCALE GENOMIC DNA]</scope>
    <source>
        <strain evidence="7 8">MD-104</strain>
    </source>
</reference>
<evidence type="ECO:0000256" key="4">
    <source>
        <dbReference type="ARBA" id="ARBA00022786"/>
    </source>
</evidence>
<dbReference type="AlphaFoldDB" id="A0A2H3JP33"/>
<evidence type="ECO:0000313" key="7">
    <source>
        <dbReference type="EMBL" id="PCH40559.1"/>
    </source>
</evidence>
<evidence type="ECO:0000256" key="5">
    <source>
        <dbReference type="ARBA" id="ARBA00023006"/>
    </source>
</evidence>
<organism evidence="7 8">
    <name type="scientific">Wolfiporia cocos (strain MD-104)</name>
    <name type="common">Brown rot fungus</name>
    <dbReference type="NCBI Taxonomy" id="742152"/>
    <lineage>
        <taxon>Eukaryota</taxon>
        <taxon>Fungi</taxon>
        <taxon>Dikarya</taxon>
        <taxon>Basidiomycota</taxon>
        <taxon>Agaricomycotina</taxon>
        <taxon>Agaricomycetes</taxon>
        <taxon>Polyporales</taxon>
        <taxon>Phaeolaceae</taxon>
        <taxon>Wolfiporia</taxon>
    </lineage>
</organism>
<keyword evidence="5" id="KW-0072">Autophagy</keyword>
<evidence type="ECO:0000256" key="6">
    <source>
        <dbReference type="ARBA" id="ARBA00029824"/>
    </source>
</evidence>
<dbReference type="Gene3D" id="3.10.20.90">
    <property type="entry name" value="Phosphatidylinositol 3-kinase Catalytic Subunit, Chain A, domain 1"/>
    <property type="match status" value="1"/>
</dbReference>
<evidence type="ECO:0000313" key="8">
    <source>
        <dbReference type="Proteomes" id="UP000218811"/>
    </source>
</evidence>
<dbReference type="Pfam" id="PF04110">
    <property type="entry name" value="APG12"/>
    <property type="match status" value="1"/>
</dbReference>
<dbReference type="GO" id="GO:0000045">
    <property type="term" value="P:autophagosome assembly"/>
    <property type="evidence" value="ECO:0007669"/>
    <property type="project" value="InterPro"/>
</dbReference>
<evidence type="ECO:0000256" key="3">
    <source>
        <dbReference type="ARBA" id="ARBA00022499"/>
    </source>
</evidence>
<keyword evidence="8" id="KW-1185">Reference proteome</keyword>
<keyword evidence="3" id="KW-1017">Isopeptide bond</keyword>
<dbReference type="SUPFAM" id="SSF54236">
    <property type="entry name" value="Ubiquitin-like"/>
    <property type="match status" value="1"/>
</dbReference>
<evidence type="ECO:0000256" key="2">
    <source>
        <dbReference type="ARBA" id="ARBA00015875"/>
    </source>
</evidence>
<comment type="similarity">
    <text evidence="1">Belongs to the ATG12 family.</text>
</comment>
<gene>
    <name evidence="7" type="ORF">WOLCODRAFT_51763</name>
</gene>
<name>A0A2H3JP33_WOLCO</name>
<dbReference type="STRING" id="742152.A0A2H3JP33"/>
<dbReference type="EMBL" id="KB468053">
    <property type="protein sequence ID" value="PCH40559.1"/>
    <property type="molecule type" value="Genomic_DNA"/>
</dbReference>
<feature type="non-terminal residue" evidence="7">
    <location>
        <position position="1"/>
    </location>
</feature>
<sequence length="54" mass="6306">VFLRVKAIGNAPIMRQNLYQINSSRKFESVIQFLRKRMGCKPDEPLVSTLEVHF</sequence>
<accession>A0A2H3JP33</accession>
<feature type="non-terminal residue" evidence="7">
    <location>
        <position position="54"/>
    </location>
</feature>
<dbReference type="GO" id="GO:0005737">
    <property type="term" value="C:cytoplasm"/>
    <property type="evidence" value="ECO:0007669"/>
    <property type="project" value="InterPro"/>
</dbReference>